<gene>
    <name evidence="1" type="ORF">M9H77_15966</name>
</gene>
<evidence type="ECO:0000313" key="2">
    <source>
        <dbReference type="Proteomes" id="UP001060085"/>
    </source>
</evidence>
<reference evidence="2" key="1">
    <citation type="journal article" date="2023" name="Nat. Plants">
        <title>Single-cell RNA sequencing provides a high-resolution roadmap for understanding the multicellular compartmentation of specialized metabolism.</title>
        <authorList>
            <person name="Sun S."/>
            <person name="Shen X."/>
            <person name="Li Y."/>
            <person name="Li Y."/>
            <person name="Wang S."/>
            <person name="Li R."/>
            <person name="Zhang H."/>
            <person name="Shen G."/>
            <person name="Guo B."/>
            <person name="Wei J."/>
            <person name="Xu J."/>
            <person name="St-Pierre B."/>
            <person name="Chen S."/>
            <person name="Sun C."/>
        </authorList>
    </citation>
    <scope>NUCLEOTIDE SEQUENCE [LARGE SCALE GENOMIC DNA]</scope>
</reference>
<proteinExistence type="predicted"/>
<evidence type="ECO:0000313" key="1">
    <source>
        <dbReference type="EMBL" id="KAI5666113.1"/>
    </source>
</evidence>
<keyword evidence="2" id="KW-1185">Reference proteome</keyword>
<comment type="caution">
    <text evidence="1">The sequence shown here is derived from an EMBL/GenBank/DDBJ whole genome shotgun (WGS) entry which is preliminary data.</text>
</comment>
<name>A0ACC0B168_CATRO</name>
<sequence length="164" mass="18344">MYGFESSGAVTTPMCLDSLGLSDCARTLQNPVPKGTQVTYPATIDLAEGYGVSQSPWDDRSGATSDQAMKLPQTTIDELERENIRRIAEKDSGLLEHKKFELGLWELSKWLHQDTLVEINKVKLSGDVNHADRFVWNQSTKGQFETKQAYNLLCGFTDNSDVQK</sequence>
<accession>A0ACC0B168</accession>
<dbReference type="Proteomes" id="UP001060085">
    <property type="component" value="Linkage Group LG04"/>
</dbReference>
<organism evidence="1 2">
    <name type="scientific">Catharanthus roseus</name>
    <name type="common">Madagascar periwinkle</name>
    <name type="synonym">Vinca rosea</name>
    <dbReference type="NCBI Taxonomy" id="4058"/>
    <lineage>
        <taxon>Eukaryota</taxon>
        <taxon>Viridiplantae</taxon>
        <taxon>Streptophyta</taxon>
        <taxon>Embryophyta</taxon>
        <taxon>Tracheophyta</taxon>
        <taxon>Spermatophyta</taxon>
        <taxon>Magnoliopsida</taxon>
        <taxon>eudicotyledons</taxon>
        <taxon>Gunneridae</taxon>
        <taxon>Pentapetalae</taxon>
        <taxon>asterids</taxon>
        <taxon>lamiids</taxon>
        <taxon>Gentianales</taxon>
        <taxon>Apocynaceae</taxon>
        <taxon>Rauvolfioideae</taxon>
        <taxon>Vinceae</taxon>
        <taxon>Catharanthinae</taxon>
        <taxon>Catharanthus</taxon>
    </lineage>
</organism>
<protein>
    <submittedName>
        <fullName evidence="1">Uncharacterized protein</fullName>
    </submittedName>
</protein>
<dbReference type="EMBL" id="CM044704">
    <property type="protein sequence ID" value="KAI5666113.1"/>
    <property type="molecule type" value="Genomic_DNA"/>
</dbReference>